<dbReference type="RefSeq" id="WP_211799358.1">
    <property type="nucleotide sequence ID" value="NZ_JAGSCS010000001.1"/>
</dbReference>
<feature type="domain" description="RecX first three-helical" evidence="8">
    <location>
        <begin position="62"/>
        <end position="101"/>
    </location>
</feature>
<evidence type="ECO:0000256" key="4">
    <source>
        <dbReference type="ARBA" id="ARBA00022490"/>
    </source>
</evidence>
<dbReference type="HAMAP" id="MF_01114">
    <property type="entry name" value="RecX"/>
    <property type="match status" value="1"/>
</dbReference>
<evidence type="ECO:0000256" key="1">
    <source>
        <dbReference type="ARBA" id="ARBA00004496"/>
    </source>
</evidence>
<comment type="subcellular location">
    <subcellularLocation>
        <location evidence="1 5">Cytoplasm</location>
    </subcellularLocation>
</comment>
<feature type="domain" description="RecX third three-helical" evidence="7">
    <location>
        <begin position="156"/>
        <end position="203"/>
    </location>
</feature>
<evidence type="ECO:0000256" key="3">
    <source>
        <dbReference type="ARBA" id="ARBA00018111"/>
    </source>
</evidence>
<evidence type="ECO:0000259" key="8">
    <source>
        <dbReference type="Pfam" id="PF21982"/>
    </source>
</evidence>
<gene>
    <name evidence="5 9" type="primary">recX</name>
    <name evidence="9" type="ORF">KCG48_00660</name>
</gene>
<dbReference type="InterPro" id="IPR036388">
    <property type="entry name" value="WH-like_DNA-bd_sf"/>
</dbReference>
<evidence type="ECO:0000259" key="7">
    <source>
        <dbReference type="Pfam" id="PF21981"/>
    </source>
</evidence>
<comment type="function">
    <text evidence="5">Modulates RecA activity.</text>
</comment>
<dbReference type="InterPro" id="IPR053926">
    <property type="entry name" value="RecX_HTH_1st"/>
</dbReference>
<evidence type="ECO:0000313" key="9">
    <source>
        <dbReference type="EMBL" id="MBR0574841.1"/>
    </source>
</evidence>
<evidence type="ECO:0000259" key="6">
    <source>
        <dbReference type="Pfam" id="PF02631"/>
    </source>
</evidence>
<proteinExistence type="inferred from homology"/>
<dbReference type="PANTHER" id="PTHR33602:SF1">
    <property type="entry name" value="REGULATORY PROTEIN RECX FAMILY PROTEIN"/>
    <property type="match status" value="1"/>
</dbReference>
<name>A0A941HNV1_9CLOT</name>
<accession>A0A941HNV1</accession>
<comment type="caution">
    <text evidence="9">The sequence shown here is derived from an EMBL/GenBank/DDBJ whole genome shotgun (WGS) entry which is preliminary data.</text>
</comment>
<dbReference type="AlphaFoldDB" id="A0A941HNV1"/>
<dbReference type="InterPro" id="IPR003783">
    <property type="entry name" value="Regulatory_RecX"/>
</dbReference>
<feature type="domain" description="RecX second three-helical" evidence="6">
    <location>
        <begin position="108"/>
        <end position="147"/>
    </location>
</feature>
<dbReference type="EMBL" id="JAGSCS010000001">
    <property type="protein sequence ID" value="MBR0574841.1"/>
    <property type="molecule type" value="Genomic_DNA"/>
</dbReference>
<dbReference type="GO" id="GO:0005737">
    <property type="term" value="C:cytoplasm"/>
    <property type="evidence" value="ECO:0007669"/>
    <property type="project" value="UniProtKB-SubCell"/>
</dbReference>
<sequence length="213" mass="25244">MTKITQITENKKNKERVSLFSDGEFLLSCHKELVVKKRLVPGMEVDVELLREMAREDEYLKAKDTALRALELSYKTEKEIEDKLRVKEYDERVIQRVMTFLAEYRLVDDQRYVELFAKEKLRSRGIRKVQYELQAKGIDKETFHEVLENLDTQSLEEETCKKLAEKKYAQLQKREPDAYKLKTKLFAFLSGKGYEYDMIQRIVRQVTGADLET</sequence>
<evidence type="ECO:0000256" key="2">
    <source>
        <dbReference type="ARBA" id="ARBA00009695"/>
    </source>
</evidence>
<keyword evidence="4 5" id="KW-0963">Cytoplasm</keyword>
<dbReference type="NCBIfam" id="NF001058">
    <property type="entry name" value="PRK00117.4-1"/>
    <property type="match status" value="1"/>
</dbReference>
<protein>
    <recommendedName>
        <fullName evidence="3 5">Regulatory protein RecX</fullName>
    </recommendedName>
</protein>
<evidence type="ECO:0000256" key="5">
    <source>
        <dbReference type="HAMAP-Rule" id="MF_01114"/>
    </source>
</evidence>
<organism evidence="9 10">
    <name type="scientific">Proteiniclasticum sediminis</name>
    <dbReference type="NCBI Taxonomy" id="2804028"/>
    <lineage>
        <taxon>Bacteria</taxon>
        <taxon>Bacillati</taxon>
        <taxon>Bacillota</taxon>
        <taxon>Clostridia</taxon>
        <taxon>Eubacteriales</taxon>
        <taxon>Clostridiaceae</taxon>
        <taxon>Proteiniclasticum</taxon>
    </lineage>
</organism>
<comment type="similarity">
    <text evidence="2 5">Belongs to the RecX family.</text>
</comment>
<dbReference type="Gene3D" id="1.10.10.10">
    <property type="entry name" value="Winged helix-like DNA-binding domain superfamily/Winged helix DNA-binding domain"/>
    <property type="match status" value="3"/>
</dbReference>
<keyword evidence="10" id="KW-1185">Reference proteome</keyword>
<dbReference type="GO" id="GO:0006282">
    <property type="term" value="P:regulation of DNA repair"/>
    <property type="evidence" value="ECO:0007669"/>
    <property type="project" value="UniProtKB-UniRule"/>
</dbReference>
<dbReference type="Proteomes" id="UP000675379">
    <property type="component" value="Unassembled WGS sequence"/>
</dbReference>
<dbReference type="Pfam" id="PF21981">
    <property type="entry name" value="RecX_HTH3"/>
    <property type="match status" value="1"/>
</dbReference>
<dbReference type="InterPro" id="IPR053925">
    <property type="entry name" value="RecX_HTH_3rd"/>
</dbReference>
<evidence type="ECO:0000313" key="10">
    <source>
        <dbReference type="Proteomes" id="UP000675379"/>
    </source>
</evidence>
<dbReference type="Pfam" id="PF21982">
    <property type="entry name" value="RecX_HTH1"/>
    <property type="match status" value="1"/>
</dbReference>
<dbReference type="PANTHER" id="PTHR33602">
    <property type="entry name" value="REGULATORY PROTEIN RECX FAMILY PROTEIN"/>
    <property type="match status" value="1"/>
</dbReference>
<reference evidence="9" key="1">
    <citation type="submission" date="2021-04" db="EMBL/GenBank/DDBJ databases">
        <title>Proteiniclasticum sedimins sp. nov., an obligate anaerobic bacterium isolated from anaerobic sludge.</title>
        <authorList>
            <person name="Liu J."/>
        </authorList>
    </citation>
    <scope>NUCLEOTIDE SEQUENCE</scope>
    <source>
        <strain evidence="9">BAD-10</strain>
    </source>
</reference>
<dbReference type="InterPro" id="IPR053924">
    <property type="entry name" value="RecX_HTH_2nd"/>
</dbReference>
<dbReference type="Pfam" id="PF02631">
    <property type="entry name" value="RecX_HTH2"/>
    <property type="match status" value="1"/>
</dbReference>